<keyword evidence="4 7" id="KW-0812">Transmembrane</keyword>
<dbReference type="Pfam" id="PF04239">
    <property type="entry name" value="DUF421"/>
    <property type="match status" value="1"/>
</dbReference>
<accession>A0A011VW23</accession>
<dbReference type="EMBL" id="JEOB01000004">
    <property type="protein sequence ID" value="EXM38327.1"/>
    <property type="molecule type" value="Genomic_DNA"/>
</dbReference>
<keyword evidence="3" id="KW-1003">Cell membrane</keyword>
<feature type="transmembrane region" description="Helical" evidence="7">
    <location>
        <begin position="35"/>
        <end position="54"/>
    </location>
</feature>
<dbReference type="PATRIC" id="fig|1341156.4.peg.2061"/>
<organism evidence="10 11">
    <name type="scientific">Ruminococcus albus SY3</name>
    <dbReference type="NCBI Taxonomy" id="1341156"/>
    <lineage>
        <taxon>Bacteria</taxon>
        <taxon>Bacillati</taxon>
        <taxon>Bacillota</taxon>
        <taxon>Clostridia</taxon>
        <taxon>Eubacteriales</taxon>
        <taxon>Oscillospiraceae</taxon>
        <taxon>Ruminococcus</taxon>
    </lineage>
</organism>
<comment type="subcellular location">
    <subcellularLocation>
        <location evidence="1">Cell membrane</location>
        <topology evidence="1">Multi-pass membrane protein</topology>
    </subcellularLocation>
</comment>
<evidence type="ECO:0000256" key="5">
    <source>
        <dbReference type="ARBA" id="ARBA00022989"/>
    </source>
</evidence>
<evidence type="ECO:0000313" key="9">
    <source>
        <dbReference type="EMBL" id="EXM38327.1"/>
    </source>
</evidence>
<feature type="domain" description="YetF C-terminal" evidence="8">
    <location>
        <begin position="79"/>
        <end position="209"/>
    </location>
</feature>
<evidence type="ECO:0000256" key="4">
    <source>
        <dbReference type="ARBA" id="ARBA00022692"/>
    </source>
</evidence>
<reference evidence="10 11" key="1">
    <citation type="submission" date="2013-06" db="EMBL/GenBank/DDBJ databases">
        <title>Rumen cellulosomics: divergent fiber-degrading strategies revealed by comparative genome-wide analysis of six Ruminococcal strains.</title>
        <authorList>
            <person name="Dassa B."/>
            <person name="Borovok I."/>
            <person name="Lamed R."/>
            <person name="Flint H."/>
            <person name="Yeoman C.J."/>
            <person name="White B."/>
            <person name="Bayer E.A."/>
        </authorList>
    </citation>
    <scope>NUCLEOTIDE SEQUENCE [LARGE SCALE GENOMIC DNA]</scope>
    <source>
        <strain evidence="10 11">SY3</strain>
    </source>
</reference>
<dbReference type="Proteomes" id="UP000021369">
    <property type="component" value="Unassembled WGS sequence"/>
</dbReference>
<dbReference type="AlphaFoldDB" id="A0A011VW23"/>
<comment type="caution">
    <text evidence="10">The sequence shown here is derived from an EMBL/GenBank/DDBJ whole genome shotgun (WGS) entry which is preliminary data.</text>
</comment>
<gene>
    <name evidence="10" type="ORF">RASY3_10580</name>
    <name evidence="9" type="ORF">RASY3_19270</name>
</gene>
<feature type="transmembrane region" description="Helical" evidence="7">
    <location>
        <begin position="6"/>
        <end position="23"/>
    </location>
</feature>
<dbReference type="GO" id="GO:0005886">
    <property type="term" value="C:plasma membrane"/>
    <property type="evidence" value="ECO:0007669"/>
    <property type="project" value="UniProtKB-SubCell"/>
</dbReference>
<dbReference type="InterPro" id="IPR023090">
    <property type="entry name" value="UPF0702_alpha/beta_dom_sf"/>
</dbReference>
<dbReference type="PANTHER" id="PTHR34582:SF6">
    <property type="entry name" value="UPF0702 TRANSMEMBRANE PROTEIN YCAP"/>
    <property type="match status" value="1"/>
</dbReference>
<comment type="similarity">
    <text evidence="2">Belongs to the UPF0702 family.</text>
</comment>
<evidence type="ECO:0000256" key="1">
    <source>
        <dbReference type="ARBA" id="ARBA00004651"/>
    </source>
</evidence>
<evidence type="ECO:0000313" key="10">
    <source>
        <dbReference type="EMBL" id="EXM38798.1"/>
    </source>
</evidence>
<evidence type="ECO:0000256" key="7">
    <source>
        <dbReference type="SAM" id="Phobius"/>
    </source>
</evidence>
<protein>
    <submittedName>
        <fullName evidence="10">Membrane protein</fullName>
    </submittedName>
</protein>
<dbReference type="EMBL" id="JEOB01000003">
    <property type="protein sequence ID" value="EXM38798.1"/>
    <property type="molecule type" value="Genomic_DNA"/>
</dbReference>
<dbReference type="Gene3D" id="3.30.240.20">
    <property type="entry name" value="bsu07140 like domains"/>
    <property type="match status" value="2"/>
</dbReference>
<dbReference type="RefSeq" id="WP_037287978.1">
    <property type="nucleotide sequence ID" value="NZ_JEOB01000003.1"/>
</dbReference>
<dbReference type="PANTHER" id="PTHR34582">
    <property type="entry name" value="UPF0702 TRANSMEMBRANE PROTEIN YCAP"/>
    <property type="match status" value="1"/>
</dbReference>
<sequence>MLIVFIRSIILYFVITAAVRLMGKRQIGDLQPSELVITMLLSNIVTLTVEDISIPMIMGIVPVFTLVSIDVLVSYLTLRSRRIRRTVSGSSKLIISDGKIDQKVMRELRFTTDDLMASLRAQQIFDLADVQFAVAETTGTISVCPKKSSVPPTAKDLGMTPENTNPPVMLISDGEVSTAALRFLGLDMEWLNKVVKADGASITDIFIMTAESPSKYTIIKKEKNQ</sequence>
<evidence type="ECO:0000256" key="3">
    <source>
        <dbReference type="ARBA" id="ARBA00022475"/>
    </source>
</evidence>
<proteinExistence type="inferred from homology"/>
<keyword evidence="11" id="KW-1185">Reference proteome</keyword>
<name>A0A011VW23_RUMAL</name>
<evidence type="ECO:0000256" key="2">
    <source>
        <dbReference type="ARBA" id="ARBA00006448"/>
    </source>
</evidence>
<evidence type="ECO:0000256" key="6">
    <source>
        <dbReference type="ARBA" id="ARBA00023136"/>
    </source>
</evidence>
<feature type="transmembrane region" description="Helical" evidence="7">
    <location>
        <begin position="60"/>
        <end position="78"/>
    </location>
</feature>
<keyword evidence="6 7" id="KW-0472">Membrane</keyword>
<keyword evidence="5 7" id="KW-1133">Transmembrane helix</keyword>
<evidence type="ECO:0000259" key="8">
    <source>
        <dbReference type="Pfam" id="PF04239"/>
    </source>
</evidence>
<dbReference type="OrthoDB" id="1682423at2"/>
<evidence type="ECO:0000313" key="11">
    <source>
        <dbReference type="Proteomes" id="UP000021369"/>
    </source>
</evidence>
<dbReference type="InterPro" id="IPR007353">
    <property type="entry name" value="DUF421"/>
</dbReference>